<dbReference type="CDD" id="cd07812">
    <property type="entry name" value="SRPBCC"/>
    <property type="match status" value="1"/>
</dbReference>
<organism evidence="1 2">
    <name type="scientific">Thalassococcus halodurans</name>
    <dbReference type="NCBI Taxonomy" id="373675"/>
    <lineage>
        <taxon>Bacteria</taxon>
        <taxon>Pseudomonadati</taxon>
        <taxon>Pseudomonadota</taxon>
        <taxon>Alphaproteobacteria</taxon>
        <taxon>Rhodobacterales</taxon>
        <taxon>Roseobacteraceae</taxon>
        <taxon>Thalassococcus</taxon>
    </lineage>
</organism>
<accession>A0A1H5TFP5</accession>
<dbReference type="OrthoDB" id="7860307at2"/>
<dbReference type="Proteomes" id="UP000236752">
    <property type="component" value="Unassembled WGS sequence"/>
</dbReference>
<keyword evidence="2" id="KW-1185">Reference proteome</keyword>
<dbReference type="InterPro" id="IPR023393">
    <property type="entry name" value="START-like_dom_sf"/>
</dbReference>
<proteinExistence type="predicted"/>
<evidence type="ECO:0008006" key="3">
    <source>
        <dbReference type="Google" id="ProtNLM"/>
    </source>
</evidence>
<protein>
    <recommendedName>
        <fullName evidence="3">Polyketide cyclase / dehydrase and lipid transport</fullName>
    </recommendedName>
</protein>
<evidence type="ECO:0000313" key="2">
    <source>
        <dbReference type="Proteomes" id="UP000236752"/>
    </source>
</evidence>
<evidence type="ECO:0000313" key="1">
    <source>
        <dbReference type="EMBL" id="SEF61636.1"/>
    </source>
</evidence>
<dbReference type="SUPFAM" id="SSF55961">
    <property type="entry name" value="Bet v1-like"/>
    <property type="match status" value="1"/>
</dbReference>
<dbReference type="Gene3D" id="3.30.530.20">
    <property type="match status" value="1"/>
</dbReference>
<dbReference type="EMBL" id="FNUZ01000001">
    <property type="protein sequence ID" value="SEF61636.1"/>
    <property type="molecule type" value="Genomic_DNA"/>
</dbReference>
<sequence length="154" mass="17681">MEITAQEDIEGSLEQVFDGLSNFEQFERAILRRGVDVRRIDEVDEPTVGMRWASEFRYRGKTRQAEITLTRFDRPNAMQFQSTSAGLTVITDLECLSLSRSRTRVSITCTLKPKTLSARILVQSIKLARSSVQRKFRARASDFAREFEKKLKTG</sequence>
<gene>
    <name evidence="1" type="ORF">SAMN04488045_0602</name>
</gene>
<dbReference type="AlphaFoldDB" id="A0A1H5TFP5"/>
<reference evidence="1 2" key="1">
    <citation type="submission" date="2016-10" db="EMBL/GenBank/DDBJ databases">
        <authorList>
            <person name="de Groot N.N."/>
        </authorList>
    </citation>
    <scope>NUCLEOTIDE SEQUENCE [LARGE SCALE GENOMIC DNA]</scope>
    <source>
        <strain evidence="1 2">DSM 26915</strain>
    </source>
</reference>
<name>A0A1H5TFP5_9RHOB</name>
<dbReference type="RefSeq" id="WP_103908969.1">
    <property type="nucleotide sequence ID" value="NZ_FNUZ01000001.1"/>
</dbReference>